<gene>
    <name evidence="7" type="ORF">GSCOC_T00028125001</name>
</gene>
<dbReference type="FunCoup" id="A0A068UKY2">
    <property type="interactions" value="422"/>
</dbReference>
<evidence type="ECO:0000256" key="5">
    <source>
        <dbReference type="ARBA" id="ARBA00023242"/>
    </source>
</evidence>
<dbReference type="OrthoDB" id="17948at2759"/>
<name>A0A068UKY2_COFCA</name>
<dbReference type="STRING" id="49390.A0A068UKY2"/>
<dbReference type="InterPro" id="IPR002738">
    <property type="entry name" value="RNase_P_p30"/>
</dbReference>
<comment type="subcellular location">
    <subcellularLocation>
        <location evidence="1">Nucleus</location>
    </subcellularLocation>
</comment>
<keyword evidence="3" id="KW-0819">tRNA processing</keyword>
<sequence length="669" mass="74274">MGFFDLNIPYHESDRHVTETTTYKSNRLKLVIKAAELGYTGVAYNRVIKGVMSESDRCSTSLFPLSSLLKHAPSFSSSVKFHRDLLNVPVSTPFRQYSRLTVVIDCPAQAAALNSGNPVIKSYDIVAVRPINQNAFEQACQTSEVDIIAIDFSEKLPFRLKQSMVKAAVKRGVYFEISYSSLIVDAQVRRQTISNCKLLVDWTRGKNLVISSAAASVSELRGPYDVANLFSLIGLPFEHAKAAVSKNCRSVIVNALRKKHYYKDAIKVEVMPSSGKVNPKESVFSDWLKWDPISSGEGDLLLDDIEKSFSASGSVHNTVKTVGFASALNSLPSHGLQIKEILSAVESASEALDIGKNLSGADESKLTVSVSGISEELSRTNLLPEEIQTSENDRHQSPRHQDSEMRTLPNGSVNDSTLAEKEINHVVATMELKTAKDLDADLPASDREFHNLHSQSCLDSYEQVPLADHMTNRYSADDADTAHTCHDIANAEILFHSKDVLSTFHGEEAKMPISSTKGLYAESGSVVDKIEMDRENKKIPAFAVSDTHSNEEFRENKQFQEKLENLAAFAIEIPNEESHDPAKKANGSLVSEVEPIEEDMASELMEEDEMEGRRKLKGEVAMHYQFLSKSVSGRGRGKRRSVHQKIPFNLKHILNSRPFKRKARKLNTT</sequence>
<evidence type="ECO:0000256" key="4">
    <source>
        <dbReference type="ARBA" id="ARBA00022801"/>
    </source>
</evidence>
<comment type="similarity">
    <text evidence="2">Belongs to the eukaryotic/archaeal RNase P protein component 3 family.</text>
</comment>
<dbReference type="InterPro" id="IPR016195">
    <property type="entry name" value="Pol/histidinol_Pase-like"/>
</dbReference>
<dbReference type="GO" id="GO:0016787">
    <property type="term" value="F:hydrolase activity"/>
    <property type="evidence" value="ECO:0007669"/>
    <property type="project" value="UniProtKB-KW"/>
</dbReference>
<reference evidence="8" key="1">
    <citation type="journal article" date="2014" name="Science">
        <title>The coffee genome provides insight into the convergent evolution of caffeine biosynthesis.</title>
        <authorList>
            <person name="Denoeud F."/>
            <person name="Carretero-Paulet L."/>
            <person name="Dereeper A."/>
            <person name="Droc G."/>
            <person name="Guyot R."/>
            <person name="Pietrella M."/>
            <person name="Zheng C."/>
            <person name="Alberti A."/>
            <person name="Anthony F."/>
            <person name="Aprea G."/>
            <person name="Aury J.M."/>
            <person name="Bento P."/>
            <person name="Bernard M."/>
            <person name="Bocs S."/>
            <person name="Campa C."/>
            <person name="Cenci A."/>
            <person name="Combes M.C."/>
            <person name="Crouzillat D."/>
            <person name="Da Silva C."/>
            <person name="Daddiego L."/>
            <person name="De Bellis F."/>
            <person name="Dussert S."/>
            <person name="Garsmeur O."/>
            <person name="Gayraud T."/>
            <person name="Guignon V."/>
            <person name="Jahn K."/>
            <person name="Jamilloux V."/>
            <person name="Joet T."/>
            <person name="Labadie K."/>
            <person name="Lan T."/>
            <person name="Leclercq J."/>
            <person name="Lepelley M."/>
            <person name="Leroy T."/>
            <person name="Li L.T."/>
            <person name="Librado P."/>
            <person name="Lopez L."/>
            <person name="Munoz A."/>
            <person name="Noel B."/>
            <person name="Pallavicini A."/>
            <person name="Perrotta G."/>
            <person name="Poncet V."/>
            <person name="Pot D."/>
            <person name="Priyono X."/>
            <person name="Rigoreau M."/>
            <person name="Rouard M."/>
            <person name="Rozas J."/>
            <person name="Tranchant-Dubreuil C."/>
            <person name="VanBuren R."/>
            <person name="Zhang Q."/>
            <person name="Andrade A.C."/>
            <person name="Argout X."/>
            <person name="Bertrand B."/>
            <person name="de Kochko A."/>
            <person name="Graziosi G."/>
            <person name="Henry R.J."/>
            <person name="Jayarama X."/>
            <person name="Ming R."/>
            <person name="Nagai C."/>
            <person name="Rounsley S."/>
            <person name="Sankoff D."/>
            <person name="Giuliano G."/>
            <person name="Albert V.A."/>
            <person name="Wincker P."/>
            <person name="Lashermes P."/>
        </authorList>
    </citation>
    <scope>NUCLEOTIDE SEQUENCE [LARGE SCALE GENOMIC DNA]</scope>
    <source>
        <strain evidence="8">cv. DH200-94</strain>
    </source>
</reference>
<organism evidence="7 8">
    <name type="scientific">Coffea canephora</name>
    <name type="common">Robusta coffee</name>
    <dbReference type="NCBI Taxonomy" id="49390"/>
    <lineage>
        <taxon>Eukaryota</taxon>
        <taxon>Viridiplantae</taxon>
        <taxon>Streptophyta</taxon>
        <taxon>Embryophyta</taxon>
        <taxon>Tracheophyta</taxon>
        <taxon>Spermatophyta</taxon>
        <taxon>Magnoliopsida</taxon>
        <taxon>eudicotyledons</taxon>
        <taxon>Gunneridae</taxon>
        <taxon>Pentapetalae</taxon>
        <taxon>asterids</taxon>
        <taxon>lamiids</taxon>
        <taxon>Gentianales</taxon>
        <taxon>Rubiaceae</taxon>
        <taxon>Ixoroideae</taxon>
        <taxon>Gardenieae complex</taxon>
        <taxon>Bertiereae - Coffeeae clade</taxon>
        <taxon>Coffeeae</taxon>
        <taxon>Coffea</taxon>
    </lineage>
</organism>
<evidence type="ECO:0000256" key="6">
    <source>
        <dbReference type="SAM" id="MobiDB-lite"/>
    </source>
</evidence>
<dbReference type="EMBL" id="HG739120">
    <property type="protein sequence ID" value="CDP08972.1"/>
    <property type="molecule type" value="Genomic_DNA"/>
</dbReference>
<dbReference type="Proteomes" id="UP000295252">
    <property type="component" value="Chromosome I"/>
</dbReference>
<dbReference type="Pfam" id="PF01876">
    <property type="entry name" value="RNase_P_p30"/>
    <property type="match status" value="1"/>
</dbReference>
<evidence type="ECO:0000313" key="8">
    <source>
        <dbReference type="Proteomes" id="UP000295252"/>
    </source>
</evidence>
<accession>A0A068UKY2</accession>
<feature type="region of interest" description="Disordered" evidence="6">
    <location>
        <begin position="380"/>
        <end position="414"/>
    </location>
</feature>
<keyword evidence="4" id="KW-0378">Hydrolase</keyword>
<dbReference type="GO" id="GO:0003723">
    <property type="term" value="F:RNA binding"/>
    <property type="evidence" value="ECO:0007669"/>
    <property type="project" value="TreeGrafter"/>
</dbReference>
<dbReference type="PhylomeDB" id="A0A068UKY2"/>
<dbReference type="Gene3D" id="3.20.20.140">
    <property type="entry name" value="Metal-dependent hydrolases"/>
    <property type="match status" value="1"/>
</dbReference>
<evidence type="ECO:0000256" key="2">
    <source>
        <dbReference type="ARBA" id="ARBA00007331"/>
    </source>
</evidence>
<dbReference type="AlphaFoldDB" id="A0A068UKY2"/>
<evidence type="ECO:0000256" key="1">
    <source>
        <dbReference type="ARBA" id="ARBA00004123"/>
    </source>
</evidence>
<keyword evidence="8" id="KW-1185">Reference proteome</keyword>
<evidence type="ECO:0000256" key="3">
    <source>
        <dbReference type="ARBA" id="ARBA00022694"/>
    </source>
</evidence>
<dbReference type="GO" id="GO:0005655">
    <property type="term" value="C:nucleolar ribonuclease P complex"/>
    <property type="evidence" value="ECO:0007669"/>
    <property type="project" value="TreeGrafter"/>
</dbReference>
<proteinExistence type="inferred from homology"/>
<dbReference type="SUPFAM" id="SSF89550">
    <property type="entry name" value="PHP domain-like"/>
    <property type="match status" value="1"/>
</dbReference>
<evidence type="ECO:0000313" key="7">
    <source>
        <dbReference type="EMBL" id="CDP08972.1"/>
    </source>
</evidence>
<dbReference type="Gramene" id="CDP08972">
    <property type="protein sequence ID" value="CDP08972"/>
    <property type="gene ID" value="GSCOC_T00028125001"/>
</dbReference>
<dbReference type="PANTHER" id="PTHR13031">
    <property type="entry name" value="RIBONUCLEASE P SUBUNIT P30"/>
    <property type="match status" value="1"/>
</dbReference>
<dbReference type="FunFam" id="3.20.20.140:FF:000044">
    <property type="entry name" value="Polymerase/histidinol phosphatase-like protein"/>
    <property type="match status" value="1"/>
</dbReference>
<dbReference type="InParanoid" id="A0A068UKY2"/>
<keyword evidence="5" id="KW-0539">Nucleus</keyword>
<dbReference type="PANTHER" id="PTHR13031:SF0">
    <property type="entry name" value="RIBONUCLEASE P PROTEIN SUBUNIT P30"/>
    <property type="match status" value="1"/>
</dbReference>
<feature type="compositionally biased region" description="Basic and acidic residues" evidence="6">
    <location>
        <begin position="391"/>
        <end position="405"/>
    </location>
</feature>
<dbReference type="GO" id="GO:0008033">
    <property type="term" value="P:tRNA processing"/>
    <property type="evidence" value="ECO:0007669"/>
    <property type="project" value="UniProtKB-KW"/>
</dbReference>
<protein>
    <submittedName>
        <fullName evidence="7">Uncharacterized protein</fullName>
    </submittedName>
</protein>